<comment type="caution">
    <text evidence="2">The sequence shown here is derived from an EMBL/GenBank/DDBJ whole genome shotgun (WGS) entry which is preliminary data.</text>
</comment>
<keyword evidence="3" id="KW-1185">Reference proteome</keyword>
<evidence type="ECO:0000313" key="3">
    <source>
        <dbReference type="Proteomes" id="UP000004295"/>
    </source>
</evidence>
<evidence type="ECO:0000313" key="2">
    <source>
        <dbReference type="EMBL" id="EEN82574.1"/>
    </source>
</evidence>
<dbReference type="Pfam" id="PF26603">
    <property type="entry name" value="DUF8188"/>
    <property type="match status" value="1"/>
</dbReference>
<name>C3JB73_POREA</name>
<dbReference type="Proteomes" id="UP000004295">
    <property type="component" value="Unassembled WGS sequence"/>
</dbReference>
<protein>
    <recommendedName>
        <fullName evidence="1">DUF8188 domain-containing protein</fullName>
    </recommendedName>
</protein>
<reference evidence="2 3" key="1">
    <citation type="submission" date="2009-04" db="EMBL/GenBank/DDBJ databases">
        <authorList>
            <person name="Sebastian Y."/>
            <person name="Madupu R."/>
            <person name="Durkin A.S."/>
            <person name="Torralba M."/>
            <person name="Methe B."/>
            <person name="Sutton G.G."/>
            <person name="Strausberg R.L."/>
            <person name="Nelson K.E."/>
        </authorList>
    </citation>
    <scope>NUCLEOTIDE SEQUENCE [LARGE SCALE GENOMIC DNA]</scope>
    <source>
        <strain evidence="3">ATCC 35406 / BCRC 14492 / JCM 8526 / NCTC 13058 / HG 370</strain>
    </source>
</reference>
<evidence type="ECO:0000259" key="1">
    <source>
        <dbReference type="Pfam" id="PF26603"/>
    </source>
</evidence>
<accession>C3JB73</accession>
<feature type="domain" description="DUF8188" evidence="1">
    <location>
        <begin position="28"/>
        <end position="59"/>
    </location>
</feature>
<dbReference type="InterPro" id="IPR058501">
    <property type="entry name" value="DUF8188"/>
</dbReference>
<organism evidence="2 3">
    <name type="scientific">Porphyromonas endodontalis (strain ATCC 35406 / DSM 24491 / JCM 8526 / CCUG 16442 / BCRC 14492 / NCTC 13058 / HG 370)</name>
    <name type="common">Bacteroides endodontalis</name>
    <dbReference type="NCBI Taxonomy" id="553175"/>
    <lineage>
        <taxon>Bacteria</taxon>
        <taxon>Pseudomonadati</taxon>
        <taxon>Bacteroidota</taxon>
        <taxon>Bacteroidia</taxon>
        <taxon>Bacteroidales</taxon>
        <taxon>Porphyromonadaceae</taxon>
        <taxon>Porphyromonas</taxon>
    </lineage>
</organism>
<dbReference type="EMBL" id="ACNN01000024">
    <property type="protein sequence ID" value="EEN82574.1"/>
    <property type="molecule type" value="Genomic_DNA"/>
</dbReference>
<sequence>MEQRDAPFLSSLTRVFKPIIIPVGNDGYESLDSTQAEFEHNVRCYLTYVMSKEEFNARFKPPKK</sequence>
<dbReference type="AlphaFoldDB" id="C3JB73"/>
<proteinExistence type="predicted"/>
<dbReference type="STRING" id="553175.POREN0001_1516"/>
<gene>
    <name evidence="2" type="ORF">POREN0001_1516</name>
</gene>